<name>A0A4U5TU91_9FLAO</name>
<dbReference type="Gene3D" id="6.10.250.2890">
    <property type="match status" value="1"/>
</dbReference>
<feature type="coiled-coil region" evidence="1">
    <location>
        <begin position="83"/>
        <end position="110"/>
    </location>
</feature>
<accession>A0A4U5TU91</accession>
<dbReference type="PANTHER" id="PTHR35792:SF1">
    <property type="entry name" value="SLL0268 PROTEIN"/>
    <property type="match status" value="1"/>
</dbReference>
<keyword evidence="2" id="KW-1133">Transmembrane helix</keyword>
<dbReference type="Proteomes" id="UP000306552">
    <property type="component" value="Unassembled WGS sequence"/>
</dbReference>
<keyword evidence="4" id="KW-1185">Reference proteome</keyword>
<dbReference type="Pfam" id="PF12732">
    <property type="entry name" value="YtxH"/>
    <property type="match status" value="1"/>
</dbReference>
<comment type="caution">
    <text evidence="3">The sequence shown here is derived from an EMBL/GenBank/DDBJ whole genome shotgun (WGS) entry which is preliminary data.</text>
</comment>
<dbReference type="RefSeq" id="WP_138931372.1">
    <property type="nucleotide sequence ID" value="NZ_SWMU01000001.1"/>
</dbReference>
<gene>
    <name evidence="3" type="ORF">FCN74_04450</name>
</gene>
<dbReference type="PANTHER" id="PTHR35792">
    <property type="entry name" value="GENERAL STRESS PROTEIN"/>
    <property type="match status" value="1"/>
</dbReference>
<feature type="transmembrane region" description="Helical" evidence="2">
    <location>
        <begin position="6"/>
        <end position="27"/>
    </location>
</feature>
<evidence type="ECO:0000313" key="4">
    <source>
        <dbReference type="Proteomes" id="UP000306552"/>
    </source>
</evidence>
<keyword evidence="2" id="KW-0812">Transmembrane</keyword>
<dbReference type="AlphaFoldDB" id="A0A4U5TU91"/>
<dbReference type="EMBL" id="SWMU01000001">
    <property type="protein sequence ID" value="TKS57672.1"/>
    <property type="molecule type" value="Genomic_DNA"/>
</dbReference>
<keyword evidence="1" id="KW-0175">Coiled coil</keyword>
<keyword evidence="2" id="KW-0472">Membrane</keyword>
<evidence type="ECO:0000313" key="3">
    <source>
        <dbReference type="EMBL" id="TKS57672.1"/>
    </source>
</evidence>
<proteinExistence type="predicted"/>
<dbReference type="SUPFAM" id="SSF58113">
    <property type="entry name" value="Apolipoprotein A-I"/>
    <property type="match status" value="1"/>
</dbReference>
<dbReference type="InterPro" id="IPR024623">
    <property type="entry name" value="YtxH"/>
</dbReference>
<dbReference type="OrthoDB" id="598035at2"/>
<reference evidence="3 4" key="1">
    <citation type="submission" date="2019-04" db="EMBL/GenBank/DDBJ databases">
        <title>Psychroflexus halotolerans sp. nov., isolated from a marine solar saltern.</title>
        <authorList>
            <person name="Feng X."/>
        </authorList>
    </citation>
    <scope>NUCLEOTIDE SEQUENCE [LARGE SCALE GENOMIC DNA]</scope>
    <source>
        <strain evidence="3 4">WDS2C27</strain>
    </source>
</reference>
<protein>
    <submittedName>
        <fullName evidence="3">YtxH domain-containing protein</fullName>
    </submittedName>
</protein>
<organism evidence="3 4">
    <name type="scientific">Mesohalobacter halotolerans</name>
    <dbReference type="NCBI Taxonomy" id="1883405"/>
    <lineage>
        <taxon>Bacteria</taxon>
        <taxon>Pseudomonadati</taxon>
        <taxon>Bacteroidota</taxon>
        <taxon>Flavobacteriia</taxon>
        <taxon>Flavobacteriales</taxon>
        <taxon>Flavobacteriaceae</taxon>
        <taxon>Mesohalobacter</taxon>
    </lineage>
</organism>
<sequence length="116" mass="12626">MSNNTGNTIVALLTGAAIGAGFGLLYAPQSGKETREQLKEEAGKAKDKLSKEYDDLSAQVSDFADSAKSKFEKRVDKLFKSANNQADDILANMESELESLRKKNADLVKELDKLKA</sequence>
<evidence type="ECO:0000256" key="2">
    <source>
        <dbReference type="SAM" id="Phobius"/>
    </source>
</evidence>
<evidence type="ECO:0000256" key="1">
    <source>
        <dbReference type="SAM" id="Coils"/>
    </source>
</evidence>
<dbReference type="InterPro" id="IPR052928">
    <property type="entry name" value="Desiccation-related_membrane"/>
</dbReference>